<organism evidence="2">
    <name type="scientific">Candidatus Electrothrix aestuarii</name>
    <dbReference type="NCBI Taxonomy" id="3062594"/>
    <lineage>
        <taxon>Bacteria</taxon>
        <taxon>Pseudomonadati</taxon>
        <taxon>Thermodesulfobacteriota</taxon>
        <taxon>Desulfobulbia</taxon>
        <taxon>Desulfobulbales</taxon>
        <taxon>Desulfobulbaceae</taxon>
        <taxon>Candidatus Electrothrix</taxon>
    </lineage>
</organism>
<gene>
    <name evidence="2" type="ORF">Q3M24_19225</name>
</gene>
<accession>A0AAU8LU49</accession>
<protein>
    <submittedName>
        <fullName evidence="2">ISKra4 family transposase</fullName>
    </submittedName>
</protein>
<reference evidence="2" key="2">
    <citation type="submission" date="2024-06" db="EMBL/GenBank/DDBJ databases">
        <authorList>
            <person name="Plum-Jensen L.E."/>
            <person name="Schramm A."/>
            <person name="Marshall I.P.G."/>
        </authorList>
    </citation>
    <scope>NUCLEOTIDE SEQUENCE</scope>
    <source>
        <strain evidence="2">Rat1</strain>
    </source>
</reference>
<dbReference type="EMBL" id="CP159373">
    <property type="protein sequence ID" value="XCN72402.1"/>
    <property type="molecule type" value="Genomic_DNA"/>
</dbReference>
<dbReference type="NCBIfam" id="NF033572">
    <property type="entry name" value="transpos_ISKra4"/>
    <property type="match status" value="1"/>
</dbReference>
<sequence length="504" mass="57536">MYSPCHLTESNIEHYLPSFEALDKLASHISGIEFSTSSFGDVEAVIQQKGQEIIRQLAQGYLSQRSAEEEKKEFVFGEDGIRRNRRRTDCTRKIESRFGEVELSRIGYYGQFVGSVFPLDAELNLPPDKYSHGLRSEIAHLTAVASFDETLEFLERQGGGILPKRQLQEVSADIVRDFKEFYEQPLDLSSVKGSILVITADGKGVSMHNQDLRPAAKKQAEKDQDKKKARLQPGEKKGRKRMATVVSVYDTSPYQRTPEQLLSIDGEVAPERPEIKNKRVWAEITEDMGNALDRGFREALRRDPEQEMEWVVLIDGQTDLIRQVEAQAEKHDVKVTVIQDFIHVVEYLRKAVHALYPEKENAEKREKWVQGRTLEILKGNAQSVASGLRRAATRRGLDENKRIPVDTAANYIKKNQKRLRYEEALLKGLPIATGVIEGACRHLVKDRMDLTGARWRLKSADAVLKLRALKTSGDLKKYLNFHFWKERCRNYIWMPNGDAVPAMI</sequence>
<evidence type="ECO:0000256" key="1">
    <source>
        <dbReference type="SAM" id="MobiDB-lite"/>
    </source>
</evidence>
<proteinExistence type="predicted"/>
<feature type="region of interest" description="Disordered" evidence="1">
    <location>
        <begin position="207"/>
        <end position="242"/>
    </location>
</feature>
<dbReference type="KEGG" id="eaj:Q3M24_19225"/>
<name>A0AAU8LU49_9BACT</name>
<evidence type="ECO:0000313" key="2">
    <source>
        <dbReference type="EMBL" id="XCN72402.1"/>
    </source>
</evidence>
<reference evidence="2" key="1">
    <citation type="journal article" date="2024" name="Syst. Appl. Microbiol.">
        <title>First single-strain enrichments of Electrothrix cable bacteria, description of E. aestuarii sp. nov. and E. rattekaaiensis sp. nov., and proposal of a cable bacteria taxonomy following the rules of the SeqCode.</title>
        <authorList>
            <person name="Plum-Jensen L.E."/>
            <person name="Schramm A."/>
            <person name="Marshall I.P.G."/>
        </authorList>
    </citation>
    <scope>NUCLEOTIDE SEQUENCE</scope>
    <source>
        <strain evidence="2">Rat1</strain>
    </source>
</reference>
<dbReference type="AlphaFoldDB" id="A0AAU8LU49"/>